<sequence length="767" mass="87195">MIRSIELINWKTHRHTKLEFRKGVNVLIGVMGAGKSSVMDAISFSLFGTFPALKQGRIKLDGIPTNRPRVEEDSEVRLTFDAGQDTYVVSRKVFKNKKSEAYLERNGKHLQTQSERVTEEIESILKLDYDTFSRAIYSEQNRLDYFLQLRKGERKREIDQMLGLDHFATVEENTTSLINSIKNLEKEDAQLASGIDGAAIRDSISKIKGEISQAEKEALENGEKAKRLGEEVDAIRSDVEKARDENDKRIKIEKEIAEIESTIKAKKNETKKINDMGIDGKVVDAELAESTGREHKLSESSAKIKKEEIELQKSLAALHERMDLNTKKIEEKRRIEKEIGNGAVEELYAKLKECSEKMEKAIAEAASGSSRAEELKELIAELDRHKGVCPVCEREFEEGLRERLLKKNKEELESLKGKLVALKQETKRSQDEKEKIESQIKKLEKLSGRLEEYKDVERLVESDRKMVEPMVKKVRDTEELLKKNESELDGVRDKIRELKSKHETLKRKAELDKEIVAVEKDLAKKLEEHRSMKTDQDSVDALQDRFNTKNSEYQKVLAIIQESSKSLRMLKQQLKDRTDQLNSLIEIEKRIKARKGQEDLLIKFKGAIIETEGLLRNRLVSSINSILDSLWPGLYPYGDYVGVKLNAYNDDYSLEAGITIDGKEQWVAVDSVASGGERSIASLAMRIALGMTIVPNLKWIILDEPTHNLDSAGIGKLIEVLGEKLPDIVEQIFIITHDESLKGISYANVIGFERDKNNSGSTAIMQN</sequence>
<dbReference type="AlphaFoldDB" id="C7DHY0"/>
<reference evidence="9 10" key="1">
    <citation type="journal article" date="2009" name="Genome Biol.">
        <title>Community-wide analysis of microbial genome sequence signatures.</title>
        <authorList>
            <person name="Dick G.J."/>
            <person name="Andersson A.F."/>
            <person name="Baker B.J."/>
            <person name="Simmons S.L."/>
            <person name="Thomas B.C."/>
            <person name="Yelton A.P."/>
            <person name="Banfield J.F."/>
        </authorList>
    </citation>
    <scope>NUCLEOTIDE SEQUENCE [LARGE SCALE GENOMIC DNA]</scope>
    <source>
        <strain evidence="9">ARMAN-2</strain>
    </source>
</reference>
<dbReference type="EMBL" id="GG697241">
    <property type="protein sequence ID" value="EET89554.1"/>
    <property type="molecule type" value="Genomic_DNA"/>
</dbReference>
<evidence type="ECO:0000256" key="5">
    <source>
        <dbReference type="ARBA" id="ARBA00023054"/>
    </source>
</evidence>
<feature type="coiled-coil region" evidence="7">
    <location>
        <begin position="405"/>
        <end position="528"/>
    </location>
</feature>
<keyword evidence="4" id="KW-0067">ATP-binding</keyword>
<dbReference type="InterPro" id="IPR003395">
    <property type="entry name" value="RecF/RecN/SMC_N"/>
</dbReference>
<dbReference type="PANTHER" id="PTHR32114">
    <property type="entry name" value="ABC TRANSPORTER ABCH.3"/>
    <property type="match status" value="1"/>
</dbReference>
<evidence type="ECO:0000313" key="9">
    <source>
        <dbReference type="EMBL" id="EET89554.1"/>
    </source>
</evidence>
<evidence type="ECO:0000256" key="6">
    <source>
        <dbReference type="PROSITE-ProRule" id="PRU00471"/>
    </source>
</evidence>
<dbReference type="SUPFAM" id="SSF52540">
    <property type="entry name" value="P-loop containing nucleoside triphosphate hydrolases"/>
    <property type="match status" value="1"/>
</dbReference>
<evidence type="ECO:0000256" key="2">
    <source>
        <dbReference type="ARBA" id="ARBA00022741"/>
    </source>
</evidence>
<feature type="binding site" evidence="6">
    <location>
        <position position="392"/>
    </location>
    <ligand>
        <name>Zn(2+)</name>
        <dbReference type="ChEBI" id="CHEBI:29105"/>
    </ligand>
</feature>
<evidence type="ECO:0000256" key="3">
    <source>
        <dbReference type="ARBA" id="ARBA00022833"/>
    </source>
</evidence>
<dbReference type="GO" id="GO:0005524">
    <property type="term" value="F:ATP binding"/>
    <property type="evidence" value="ECO:0007669"/>
    <property type="project" value="UniProtKB-KW"/>
</dbReference>
<feature type="domain" description="Zinc-hook" evidence="8">
    <location>
        <begin position="344"/>
        <end position="441"/>
    </location>
</feature>
<feature type="binding site" evidence="6">
    <location>
        <position position="389"/>
    </location>
    <ligand>
        <name>Zn(2+)</name>
        <dbReference type="ChEBI" id="CHEBI:29105"/>
    </ligand>
</feature>
<dbReference type="Pfam" id="PF04423">
    <property type="entry name" value="Rad50_zn_hook"/>
    <property type="match status" value="1"/>
</dbReference>
<evidence type="ECO:0000256" key="4">
    <source>
        <dbReference type="ARBA" id="ARBA00022840"/>
    </source>
</evidence>
<evidence type="ECO:0000259" key="8">
    <source>
        <dbReference type="PROSITE" id="PS51131"/>
    </source>
</evidence>
<protein>
    <submittedName>
        <fullName evidence="9">SMC domain protein</fullName>
    </submittedName>
</protein>
<dbReference type="SUPFAM" id="SSF75712">
    <property type="entry name" value="Rad50 coiled-coil Zn hook"/>
    <property type="match status" value="1"/>
</dbReference>
<name>C7DHY0_MICA2</name>
<evidence type="ECO:0000256" key="1">
    <source>
        <dbReference type="ARBA" id="ARBA00022723"/>
    </source>
</evidence>
<dbReference type="InterPro" id="IPR027417">
    <property type="entry name" value="P-loop_NTPase"/>
</dbReference>
<gene>
    <name evidence="9" type="ORF">UNLARM2_0674</name>
</gene>
<feature type="coiled-coil region" evidence="7">
    <location>
        <begin position="225"/>
        <end position="269"/>
    </location>
</feature>
<dbReference type="PANTHER" id="PTHR32114:SF2">
    <property type="entry name" value="ABC TRANSPORTER ABCH.3"/>
    <property type="match status" value="1"/>
</dbReference>
<keyword evidence="3 6" id="KW-0862">Zinc</keyword>
<dbReference type="GO" id="GO:0046872">
    <property type="term" value="F:metal ion binding"/>
    <property type="evidence" value="ECO:0007669"/>
    <property type="project" value="UniProtKB-UniRule"/>
</dbReference>
<reference evidence="9 10" key="2">
    <citation type="journal article" date="2010" name="Proc. Natl. Acad. Sci. U.S.A.">
        <title>Enigmatic, ultrasmall, uncultivated Archaea.</title>
        <authorList>
            <person name="Baker B.J."/>
            <person name="Comolli L.R."/>
            <person name="Dick G.J."/>
            <person name="Hauser L.J."/>
            <person name="Hyatt D."/>
            <person name="Dill B.D."/>
            <person name="Land M.L."/>
            <person name="Verberkmoes N.C."/>
            <person name="Hettich R.L."/>
            <person name="Banfield J.F."/>
        </authorList>
    </citation>
    <scope>NUCLEOTIDE SEQUENCE [LARGE SCALE GENOMIC DNA]</scope>
    <source>
        <strain evidence="9">ARMAN-2</strain>
    </source>
</reference>
<keyword evidence="10" id="KW-1185">Reference proteome</keyword>
<proteinExistence type="predicted"/>
<organism evidence="9 10">
    <name type="scientific">Candidatus Micrarchaeum acidiphilum ARMAN-2</name>
    <dbReference type="NCBI Taxonomy" id="425595"/>
    <lineage>
        <taxon>Archaea</taxon>
        <taxon>Candidatus Micrarchaeota</taxon>
        <taxon>Candidatus Micrarchaeia</taxon>
        <taxon>Candidatus Micrarchaeales</taxon>
        <taxon>Candidatus Micrarchaeaceae</taxon>
        <taxon>Candidatus Micrarchaeum</taxon>
    </lineage>
</organism>
<keyword evidence="2" id="KW-0547">Nucleotide-binding</keyword>
<dbReference type="Gene3D" id="3.40.50.300">
    <property type="entry name" value="P-loop containing nucleotide triphosphate hydrolases"/>
    <property type="match status" value="2"/>
</dbReference>
<dbReference type="PROSITE" id="PS51131">
    <property type="entry name" value="ZN_HOOK"/>
    <property type="match status" value="1"/>
</dbReference>
<dbReference type="Gene3D" id="1.10.287.510">
    <property type="entry name" value="Helix hairpin bin"/>
    <property type="match status" value="1"/>
</dbReference>
<dbReference type="Proteomes" id="UP000332487">
    <property type="component" value="Unassembled WGS sequence"/>
</dbReference>
<dbReference type="Pfam" id="PF02463">
    <property type="entry name" value="SMC_N"/>
    <property type="match status" value="1"/>
</dbReference>
<keyword evidence="5 7" id="KW-0175">Coiled coil</keyword>
<evidence type="ECO:0000256" key="7">
    <source>
        <dbReference type="SAM" id="Coils"/>
    </source>
</evidence>
<evidence type="ECO:0000313" key="10">
    <source>
        <dbReference type="Proteomes" id="UP000332487"/>
    </source>
</evidence>
<dbReference type="InterPro" id="IPR013134">
    <property type="entry name" value="Zn_hook_RAD50"/>
</dbReference>
<accession>C7DHY0</accession>
<keyword evidence="1 6" id="KW-0479">Metal-binding</keyword>